<reference evidence="2 3" key="1">
    <citation type="submission" date="2016-10" db="EMBL/GenBank/DDBJ databases">
        <authorList>
            <person name="de Groot N.N."/>
        </authorList>
    </citation>
    <scope>NUCLEOTIDE SEQUENCE [LARGE SCALE GENOMIC DNA]</scope>
    <source>
        <strain evidence="2 3">DSM 23310</strain>
    </source>
</reference>
<dbReference type="PANTHER" id="PTHR42924:SF3">
    <property type="entry name" value="POLYMERASE_HISTIDINOL PHOSPHATASE N-TERMINAL DOMAIN-CONTAINING PROTEIN"/>
    <property type="match status" value="1"/>
</dbReference>
<dbReference type="SMART" id="SM00481">
    <property type="entry name" value="POLIIIAc"/>
    <property type="match status" value="1"/>
</dbReference>
<dbReference type="Gene3D" id="3.20.20.140">
    <property type="entry name" value="Metal-dependent hydrolases"/>
    <property type="match status" value="1"/>
</dbReference>
<dbReference type="AlphaFoldDB" id="A0A1H2Y9M3"/>
<evidence type="ECO:0000313" key="2">
    <source>
        <dbReference type="EMBL" id="SDX01269.1"/>
    </source>
</evidence>
<dbReference type="Gene3D" id="1.10.150.650">
    <property type="match status" value="1"/>
</dbReference>
<dbReference type="Proteomes" id="UP000198828">
    <property type="component" value="Unassembled WGS sequence"/>
</dbReference>
<dbReference type="OrthoDB" id="9791620at2"/>
<dbReference type="InterPro" id="IPR004013">
    <property type="entry name" value="PHP_dom"/>
</dbReference>
<dbReference type="RefSeq" id="WP_093752478.1">
    <property type="nucleotide sequence ID" value="NZ_BSYN01000006.1"/>
</dbReference>
<dbReference type="Pfam" id="PF02811">
    <property type="entry name" value="PHP"/>
    <property type="match status" value="1"/>
</dbReference>
<dbReference type="EMBL" id="FNNG01000006">
    <property type="protein sequence ID" value="SDX01269.1"/>
    <property type="molecule type" value="Genomic_DNA"/>
</dbReference>
<dbReference type="InterPro" id="IPR052018">
    <property type="entry name" value="PHP_domain"/>
</dbReference>
<proteinExistence type="predicted"/>
<organism evidence="2 3">
    <name type="scientific">Tepidimicrobium xylanilyticum</name>
    <dbReference type="NCBI Taxonomy" id="1123352"/>
    <lineage>
        <taxon>Bacteria</taxon>
        <taxon>Bacillati</taxon>
        <taxon>Bacillota</taxon>
        <taxon>Tissierellia</taxon>
        <taxon>Tissierellales</taxon>
        <taxon>Tepidimicrobiaceae</taxon>
        <taxon>Tepidimicrobium</taxon>
    </lineage>
</organism>
<evidence type="ECO:0000259" key="1">
    <source>
        <dbReference type="SMART" id="SM00481"/>
    </source>
</evidence>
<evidence type="ECO:0000313" key="3">
    <source>
        <dbReference type="Proteomes" id="UP000198828"/>
    </source>
</evidence>
<dbReference type="GO" id="GO:0004534">
    <property type="term" value="F:5'-3' RNA exonuclease activity"/>
    <property type="evidence" value="ECO:0007669"/>
    <property type="project" value="TreeGrafter"/>
</dbReference>
<keyword evidence="3" id="KW-1185">Reference proteome</keyword>
<dbReference type="CDD" id="cd07438">
    <property type="entry name" value="PHP_HisPPase_AMP"/>
    <property type="match status" value="1"/>
</dbReference>
<protein>
    <recommendedName>
        <fullName evidence="1">Polymerase/histidinol phosphatase N-terminal domain-containing protein</fullName>
    </recommendedName>
</protein>
<feature type="domain" description="Polymerase/histidinol phosphatase N-terminal" evidence="1">
    <location>
        <begin position="3"/>
        <end position="69"/>
    </location>
</feature>
<dbReference type="SUPFAM" id="SSF89550">
    <property type="entry name" value="PHP domain-like"/>
    <property type="match status" value="1"/>
</dbReference>
<dbReference type="InterPro" id="IPR003141">
    <property type="entry name" value="Pol/His_phosphatase_N"/>
</dbReference>
<name>A0A1H2Y9M3_9FIRM</name>
<accession>A0A1H2Y9M3</accession>
<gene>
    <name evidence="2" type="ORF">SAMN05660923_01553</name>
</gene>
<dbReference type="InterPro" id="IPR016195">
    <property type="entry name" value="Pol/histidinol_Pase-like"/>
</dbReference>
<dbReference type="GO" id="GO:0035312">
    <property type="term" value="F:5'-3' DNA exonuclease activity"/>
    <property type="evidence" value="ECO:0007669"/>
    <property type="project" value="TreeGrafter"/>
</dbReference>
<dbReference type="PANTHER" id="PTHR42924">
    <property type="entry name" value="EXONUCLEASE"/>
    <property type="match status" value="1"/>
</dbReference>
<sequence>MIFDLHVHTNYSDGLFSPTEVVNLAIIKGIDGIAITDHDTVLGIEAAINYSKRINKIIVIPGIELGCIHNDEEVHLLGYFFDYKSKDIMDVTEQLRINRVIRGIKMVERINDLGMELTLEEVQKLTRKDYIGRPHIAQALVNRGYVNSIEEAFDRLLNRGMPAYIERETLSIVEAIDLIHDLDGIAILAHPGLLRSQETLFYCIEKGIDGLEVIHSKHTKNNIDFLLQICDNSDLIATGGSDCHGRIIDGDYLLGKYYVNINHIPMMRRRI</sequence>